<accession>A0AAN8X8B1</accession>
<dbReference type="AlphaFoldDB" id="A0AAN8X8B1"/>
<comment type="caution">
    <text evidence="2">The sequence shown here is derived from an EMBL/GenBank/DDBJ whole genome shotgun (WGS) entry which is preliminary data.</text>
</comment>
<dbReference type="EMBL" id="JAXCGZ010008008">
    <property type="protein sequence ID" value="KAK7078116.1"/>
    <property type="molecule type" value="Genomic_DNA"/>
</dbReference>
<sequence length="80" mass="8849">MLLKKLDLSLRCVPPLNILTSGQRQNLYLTRERIATSTEPEMAKPYTEGGKGFLDGSSLPPRTPICLGTGWRPPSAVRRP</sequence>
<evidence type="ECO:0000313" key="3">
    <source>
        <dbReference type="Proteomes" id="UP001381693"/>
    </source>
</evidence>
<proteinExistence type="predicted"/>
<evidence type="ECO:0000256" key="1">
    <source>
        <dbReference type="SAM" id="MobiDB-lite"/>
    </source>
</evidence>
<reference evidence="2 3" key="1">
    <citation type="submission" date="2023-11" db="EMBL/GenBank/DDBJ databases">
        <title>Halocaridina rubra genome assembly.</title>
        <authorList>
            <person name="Smith C."/>
        </authorList>
    </citation>
    <scope>NUCLEOTIDE SEQUENCE [LARGE SCALE GENOMIC DNA]</scope>
    <source>
        <strain evidence="2">EP-1</strain>
        <tissue evidence="2">Whole</tissue>
    </source>
</reference>
<evidence type="ECO:0000313" key="2">
    <source>
        <dbReference type="EMBL" id="KAK7078116.1"/>
    </source>
</evidence>
<dbReference type="Proteomes" id="UP001381693">
    <property type="component" value="Unassembled WGS sequence"/>
</dbReference>
<name>A0AAN8X8B1_HALRR</name>
<keyword evidence="3" id="KW-1185">Reference proteome</keyword>
<feature type="region of interest" description="Disordered" evidence="1">
    <location>
        <begin position="39"/>
        <end position="58"/>
    </location>
</feature>
<protein>
    <submittedName>
        <fullName evidence="2">Uncharacterized protein</fullName>
    </submittedName>
</protein>
<organism evidence="2 3">
    <name type="scientific">Halocaridina rubra</name>
    <name type="common">Hawaiian red shrimp</name>
    <dbReference type="NCBI Taxonomy" id="373956"/>
    <lineage>
        <taxon>Eukaryota</taxon>
        <taxon>Metazoa</taxon>
        <taxon>Ecdysozoa</taxon>
        <taxon>Arthropoda</taxon>
        <taxon>Crustacea</taxon>
        <taxon>Multicrustacea</taxon>
        <taxon>Malacostraca</taxon>
        <taxon>Eumalacostraca</taxon>
        <taxon>Eucarida</taxon>
        <taxon>Decapoda</taxon>
        <taxon>Pleocyemata</taxon>
        <taxon>Caridea</taxon>
        <taxon>Atyoidea</taxon>
        <taxon>Atyidae</taxon>
        <taxon>Halocaridina</taxon>
    </lineage>
</organism>
<gene>
    <name evidence="2" type="ORF">SK128_023699</name>
</gene>